<name>A0A0F9SDI2_9ZZZZ</name>
<evidence type="ECO:0008006" key="2">
    <source>
        <dbReference type="Google" id="ProtNLM"/>
    </source>
</evidence>
<dbReference type="NCBIfam" id="TIGR04387">
    <property type="entry name" value="capsid_maj_N4"/>
    <property type="match status" value="1"/>
</dbReference>
<organism evidence="1">
    <name type="scientific">marine sediment metagenome</name>
    <dbReference type="NCBI Taxonomy" id="412755"/>
    <lineage>
        <taxon>unclassified sequences</taxon>
        <taxon>metagenomes</taxon>
        <taxon>ecological metagenomes</taxon>
    </lineage>
</organism>
<accession>A0A0F9SDI2</accession>
<comment type="caution">
    <text evidence="1">The sequence shown here is derived from an EMBL/GenBank/DDBJ whole genome shotgun (WGS) entry which is preliminary data.</text>
</comment>
<proteinExistence type="predicted"/>
<dbReference type="InterPro" id="IPR025267">
    <property type="entry name" value="ORF017-like"/>
</dbReference>
<reference evidence="1" key="1">
    <citation type="journal article" date="2015" name="Nature">
        <title>Complex archaea that bridge the gap between prokaryotes and eukaryotes.</title>
        <authorList>
            <person name="Spang A."/>
            <person name="Saw J.H."/>
            <person name="Jorgensen S.L."/>
            <person name="Zaremba-Niedzwiedzka K."/>
            <person name="Martijn J."/>
            <person name="Lind A.E."/>
            <person name="van Eijk R."/>
            <person name="Schleper C."/>
            <person name="Guy L."/>
            <person name="Ettema T.J."/>
        </authorList>
    </citation>
    <scope>NUCLEOTIDE SEQUENCE</scope>
</reference>
<dbReference type="Pfam" id="PF13252">
    <property type="entry name" value="Phage_capsid_3"/>
    <property type="match status" value="1"/>
</dbReference>
<protein>
    <recommendedName>
        <fullName evidence="2">N4-gp56 family major capsid protein</fullName>
    </recommendedName>
</protein>
<dbReference type="EMBL" id="LAZR01002637">
    <property type="protein sequence ID" value="KKN27448.1"/>
    <property type="molecule type" value="Genomic_DNA"/>
</dbReference>
<sequence>MAVTEFGTNDAQTVKIWSSLLMREALKATYFKKFLGDGKKAILQRLKDLEKGKGDEIKFDLLMQMTNAGIEGDNRMKDFEEPLVYEQDSVKINQLRNAHSFKHMSQQRTLHNMRSDAQTNLSDWYAGKYDDYMFRYLGGDTGLSFAGNTGVVADTDHYVVTGTVGHTGAIVTDEGNLGSTSQIALADLNFAKEKAKTITPPIRPAIVDGEEYYVVVLHPFSVTDLKLNIAASTYTKWSDIQMYANRRGLKNPLFTGALGVYEGCILFESQRIHSPSTDVRRNLMLGAQAGVFAQGNAYDTIAQRKVGKGNMFKWFEEVTDYGNEKGIAVGSVFGMKKVRFASKDYGCMTISSYAVVHN</sequence>
<evidence type="ECO:0000313" key="1">
    <source>
        <dbReference type="EMBL" id="KKN27448.1"/>
    </source>
</evidence>
<dbReference type="AlphaFoldDB" id="A0A0F9SDI2"/>
<gene>
    <name evidence="1" type="ORF">LCGC14_0864640</name>
</gene>